<name>E4TLK1_MARTH</name>
<dbReference type="Pfam" id="PF11376">
    <property type="entry name" value="DUF3179"/>
    <property type="match status" value="1"/>
</dbReference>
<dbReference type="OrthoDB" id="9806357at2"/>
<proteinExistence type="predicted"/>
<feature type="transmembrane region" description="Helical" evidence="1">
    <location>
        <begin position="67"/>
        <end position="85"/>
    </location>
</feature>
<evidence type="ECO:0008006" key="4">
    <source>
        <dbReference type="Google" id="ProtNLM"/>
    </source>
</evidence>
<evidence type="ECO:0000256" key="1">
    <source>
        <dbReference type="SAM" id="Phobius"/>
    </source>
</evidence>
<dbReference type="Proteomes" id="UP000008720">
    <property type="component" value="Chromosome"/>
</dbReference>
<keyword evidence="1" id="KW-1133">Transmembrane helix</keyword>
<keyword evidence="1" id="KW-0812">Transmembrane</keyword>
<feature type="transmembrane region" description="Helical" evidence="1">
    <location>
        <begin position="43"/>
        <end position="61"/>
    </location>
</feature>
<dbReference type="HOGENOM" id="CLU_061797_0_0_10"/>
<feature type="transmembrane region" description="Helical" evidence="1">
    <location>
        <begin position="6"/>
        <end position="36"/>
    </location>
</feature>
<dbReference type="RefSeq" id="WP_013454448.1">
    <property type="nucleotide sequence ID" value="NC_014759.1"/>
</dbReference>
<evidence type="ECO:0000313" key="3">
    <source>
        <dbReference type="Proteomes" id="UP000008720"/>
    </source>
</evidence>
<gene>
    <name evidence="2" type="ordered locus">Ftrac_2327</name>
</gene>
<dbReference type="STRING" id="643867.Ftrac_2327"/>
<dbReference type="EMBL" id="CP002349">
    <property type="protein sequence ID" value="ADR22305.1"/>
    <property type="molecule type" value="Genomic_DNA"/>
</dbReference>
<keyword evidence="3" id="KW-1185">Reference proteome</keyword>
<evidence type="ECO:0000313" key="2">
    <source>
        <dbReference type="EMBL" id="ADR22305.1"/>
    </source>
</evidence>
<protein>
    <recommendedName>
        <fullName evidence="4">DUF3179 domain-containing protein</fullName>
    </recommendedName>
</protein>
<sequence>MELVFFYGLAIASLLIGTAAIYMALVEAFPLSWLYYHYFLRKPLNWFIFIGLLVWTGVIFYQSNEMPLWVIAPLLITGLALVLTYKMHQEKAFPAVFFPAMAKDPNQLPLDDQMEMAVIEYEGITKCYPLDYVIHHHIINDHFEDKIVALTYCAMCRSIIPFDVTAIGPLKVGSFKNANMIVADVRTNTFFQQSTFQSLIGKLHPYELTMIPFQILSWLEVKQTIESPQVVKVSEKDFKDFELPIPGIWKKLVASEATPGLASKNRDKTFPARTHVIGITDSSIKDRLVYLKKEVLSEKVVENKEYGFVLIGAGKTVNAYKNTLKAQKLAIRLDGNELRDANSNTKWNIRGKYISGELKADLEPIAISDEYWFSWIKFHEQSKLIRLKS</sequence>
<organism evidence="2 3">
    <name type="scientific">Marivirga tractuosa (strain ATCC 23168 / DSM 4126 / NBRC 15989 / NCIMB 1408 / VKM B-1430 / H-43)</name>
    <name type="common">Microscilla tractuosa</name>
    <name type="synonym">Flexibacter tractuosus</name>
    <dbReference type="NCBI Taxonomy" id="643867"/>
    <lineage>
        <taxon>Bacteria</taxon>
        <taxon>Pseudomonadati</taxon>
        <taxon>Bacteroidota</taxon>
        <taxon>Cytophagia</taxon>
        <taxon>Cytophagales</taxon>
        <taxon>Marivirgaceae</taxon>
        <taxon>Marivirga</taxon>
    </lineage>
</organism>
<dbReference type="KEGG" id="mtt:Ftrac_2327"/>
<dbReference type="InterPro" id="IPR021516">
    <property type="entry name" value="DUF3179"/>
</dbReference>
<dbReference type="AlphaFoldDB" id="E4TLK1"/>
<accession>E4TLK1</accession>
<keyword evidence="1" id="KW-0472">Membrane</keyword>
<dbReference type="eggNOG" id="COG2128">
    <property type="taxonomic scope" value="Bacteria"/>
</dbReference>
<reference evidence="2 3" key="1">
    <citation type="journal article" date="2011" name="Stand. Genomic Sci.">
        <title>Complete genome sequence of Marivirga tractuosa type strain (H-43).</title>
        <authorList>
            <person name="Pagani I."/>
            <person name="Chertkov O."/>
            <person name="Lapidus A."/>
            <person name="Lucas S."/>
            <person name="Del Rio T.G."/>
            <person name="Tice H."/>
            <person name="Copeland A."/>
            <person name="Cheng J.F."/>
            <person name="Nolan M."/>
            <person name="Saunders E."/>
            <person name="Pitluck S."/>
            <person name="Held B."/>
            <person name="Goodwin L."/>
            <person name="Liolios K."/>
            <person name="Ovchinikova G."/>
            <person name="Ivanova N."/>
            <person name="Mavromatis K."/>
            <person name="Pati A."/>
            <person name="Chen A."/>
            <person name="Palaniappan K."/>
            <person name="Land M."/>
            <person name="Hauser L."/>
            <person name="Jeffries C.D."/>
            <person name="Detter J.C."/>
            <person name="Han C."/>
            <person name="Tapia R."/>
            <person name="Ngatchou-Djao O.D."/>
            <person name="Rohde M."/>
            <person name="Goker M."/>
            <person name="Spring S."/>
            <person name="Sikorski J."/>
            <person name="Woyke T."/>
            <person name="Bristow J."/>
            <person name="Eisen J.A."/>
            <person name="Markowitz V."/>
            <person name="Hugenholtz P."/>
            <person name="Klenk H.P."/>
            <person name="Kyrpides N.C."/>
        </authorList>
    </citation>
    <scope>NUCLEOTIDE SEQUENCE [LARGE SCALE GENOMIC DNA]</scope>
    <source>
        <strain evidence="3">ATCC 23168 / DSM 4126 / NBRC 15989 / NCIMB 1408 / VKM B-1430 / H-43</strain>
    </source>
</reference>